<organism evidence="2 3">
    <name type="scientific">Mycena maculata</name>
    <dbReference type="NCBI Taxonomy" id="230809"/>
    <lineage>
        <taxon>Eukaryota</taxon>
        <taxon>Fungi</taxon>
        <taxon>Dikarya</taxon>
        <taxon>Basidiomycota</taxon>
        <taxon>Agaricomycotina</taxon>
        <taxon>Agaricomycetes</taxon>
        <taxon>Agaricomycetidae</taxon>
        <taxon>Agaricales</taxon>
        <taxon>Marasmiineae</taxon>
        <taxon>Mycenaceae</taxon>
        <taxon>Mycena</taxon>
    </lineage>
</organism>
<gene>
    <name evidence="2" type="ORF">DFH07DRAFT_1009047</name>
</gene>
<feature type="region of interest" description="Disordered" evidence="1">
    <location>
        <begin position="89"/>
        <end position="127"/>
    </location>
</feature>
<feature type="compositionally biased region" description="Polar residues" evidence="1">
    <location>
        <begin position="98"/>
        <end position="107"/>
    </location>
</feature>
<evidence type="ECO:0000256" key="1">
    <source>
        <dbReference type="SAM" id="MobiDB-lite"/>
    </source>
</evidence>
<name>A0AAD7HH73_9AGAR</name>
<keyword evidence="3" id="KW-1185">Reference proteome</keyword>
<accession>A0AAD7HH73</accession>
<dbReference type="EMBL" id="JARJLG010000284">
    <property type="protein sequence ID" value="KAJ7720096.1"/>
    <property type="molecule type" value="Genomic_DNA"/>
</dbReference>
<comment type="caution">
    <text evidence="2">The sequence shown here is derived from an EMBL/GenBank/DDBJ whole genome shotgun (WGS) entry which is preliminary data.</text>
</comment>
<feature type="compositionally biased region" description="Polar residues" evidence="1">
    <location>
        <begin position="116"/>
        <end position="127"/>
    </location>
</feature>
<proteinExistence type="predicted"/>
<evidence type="ECO:0000313" key="2">
    <source>
        <dbReference type="EMBL" id="KAJ7720096.1"/>
    </source>
</evidence>
<protein>
    <submittedName>
        <fullName evidence="2">Uncharacterized protein</fullName>
    </submittedName>
</protein>
<dbReference type="AlphaFoldDB" id="A0AAD7HH73"/>
<dbReference type="Proteomes" id="UP001215280">
    <property type="component" value="Unassembled WGS sequence"/>
</dbReference>
<evidence type="ECO:0000313" key="3">
    <source>
        <dbReference type="Proteomes" id="UP001215280"/>
    </source>
</evidence>
<reference evidence="2" key="1">
    <citation type="submission" date="2023-03" db="EMBL/GenBank/DDBJ databases">
        <title>Massive genome expansion in bonnet fungi (Mycena s.s.) driven by repeated elements and novel gene families across ecological guilds.</title>
        <authorList>
            <consortium name="Lawrence Berkeley National Laboratory"/>
            <person name="Harder C.B."/>
            <person name="Miyauchi S."/>
            <person name="Viragh M."/>
            <person name="Kuo A."/>
            <person name="Thoen E."/>
            <person name="Andreopoulos B."/>
            <person name="Lu D."/>
            <person name="Skrede I."/>
            <person name="Drula E."/>
            <person name="Henrissat B."/>
            <person name="Morin E."/>
            <person name="Kohler A."/>
            <person name="Barry K."/>
            <person name="LaButti K."/>
            <person name="Morin E."/>
            <person name="Salamov A."/>
            <person name="Lipzen A."/>
            <person name="Mereny Z."/>
            <person name="Hegedus B."/>
            <person name="Baldrian P."/>
            <person name="Stursova M."/>
            <person name="Weitz H."/>
            <person name="Taylor A."/>
            <person name="Grigoriev I.V."/>
            <person name="Nagy L.G."/>
            <person name="Martin F."/>
            <person name="Kauserud H."/>
        </authorList>
    </citation>
    <scope>NUCLEOTIDE SEQUENCE</scope>
    <source>
        <strain evidence="2">CBHHK188m</strain>
    </source>
</reference>
<sequence>MGIKLTPVKALESWRKVDQNVAKQIKMSFETGILSNNNRLSHRIARNSQRQSAVAHKAHESREAVNIPKQLQLQIDAEAKIEQLKAAKGTSCGCGKTGSLSASSSGGVRTPVGEQPTKSKSHSQSAPSVLENSVLDFLENFGFNSLSGGSDSGFNSNSVSGVTGFGGDTGGKSQHIRDPNVFHACGPEVVDRRTEGYAKDMSRPHDEKNVYLLITFVGMPVHPLVTFVSRLDHPLIVQSLSRQDLTATSPLSSHYRINHTAFIDLLPTAKLPLLEKRKDTHRDYPAKEF</sequence>